<dbReference type="PANTHER" id="PTHR43072">
    <property type="entry name" value="N-ACETYLTRANSFERASE"/>
    <property type="match status" value="1"/>
</dbReference>
<dbReference type="Proteomes" id="UP001554047">
    <property type="component" value="Unassembled WGS sequence"/>
</dbReference>
<dbReference type="Gene3D" id="3.40.630.30">
    <property type="match status" value="1"/>
</dbReference>
<organism evidence="2 3">
    <name type="scientific">Enterococcus entomosocium</name>
    <dbReference type="NCBI Taxonomy" id="3034352"/>
    <lineage>
        <taxon>Bacteria</taxon>
        <taxon>Bacillati</taxon>
        <taxon>Bacillota</taxon>
        <taxon>Bacilli</taxon>
        <taxon>Lactobacillales</taxon>
        <taxon>Enterococcaceae</taxon>
        <taxon>Enterococcus</taxon>
    </lineage>
</organism>
<evidence type="ECO:0000313" key="2">
    <source>
        <dbReference type="EMBL" id="MEW3467337.1"/>
    </source>
</evidence>
<dbReference type="SUPFAM" id="SSF55729">
    <property type="entry name" value="Acyl-CoA N-acyltransferases (Nat)"/>
    <property type="match status" value="1"/>
</dbReference>
<gene>
    <name evidence="2" type="ORF">AB1I55_14645</name>
</gene>
<evidence type="ECO:0000313" key="3">
    <source>
        <dbReference type="Proteomes" id="UP001554047"/>
    </source>
</evidence>
<comment type="caution">
    <text evidence="2">The sequence shown here is derived from an EMBL/GenBank/DDBJ whole genome shotgun (WGS) entry which is preliminary data.</text>
</comment>
<protein>
    <submittedName>
        <fullName evidence="2">N-acetyltransferase family protein</fullName>
    </submittedName>
</protein>
<dbReference type="PANTHER" id="PTHR43072:SF8">
    <property type="entry name" value="ACYLTRANSFERASE FABY-RELATED"/>
    <property type="match status" value="1"/>
</dbReference>
<dbReference type="InterPro" id="IPR000182">
    <property type="entry name" value="GNAT_dom"/>
</dbReference>
<keyword evidence="3" id="KW-1185">Reference proteome</keyword>
<dbReference type="PROSITE" id="PS51186">
    <property type="entry name" value="GNAT"/>
    <property type="match status" value="1"/>
</dbReference>
<dbReference type="Pfam" id="PF13420">
    <property type="entry name" value="Acetyltransf_4"/>
    <property type="match status" value="1"/>
</dbReference>
<feature type="domain" description="N-acetyltransferase" evidence="1">
    <location>
        <begin position="1"/>
        <end position="163"/>
    </location>
</feature>
<dbReference type="EMBL" id="JBFDTB010000030">
    <property type="protein sequence ID" value="MEW3467337.1"/>
    <property type="molecule type" value="Genomic_DNA"/>
</dbReference>
<evidence type="ECO:0000259" key="1">
    <source>
        <dbReference type="PROSITE" id="PS51186"/>
    </source>
</evidence>
<name>A0ABV3MFU5_9ENTE</name>
<dbReference type="RefSeq" id="WP_366950494.1">
    <property type="nucleotide sequence ID" value="NZ_JBFDTA010000014.1"/>
</dbReference>
<accession>A0ABV3MFU5</accession>
<proteinExistence type="predicted"/>
<reference evidence="2 3" key="1">
    <citation type="submission" date="2024-05" db="EMBL/GenBank/DDBJ databases">
        <title>Human gut microbiome strain richness.</title>
        <authorList>
            <person name="Chen-Liaw A."/>
        </authorList>
    </citation>
    <scope>NUCLEOTIDE SEQUENCE [LARGE SCALE GENOMIC DNA]</scope>
    <source>
        <strain evidence="2 3">J1100102st1_G3_J1100102_180507</strain>
    </source>
</reference>
<sequence>MNIRKISTTDFSNIYKIYSYYIDHSTATFEYEKPVETEFSKKLKNELDCLPGFIAYTENDICLGYAYASRYSYEKAYDRTVKLTIYMNPHHHQKKVSSQLYTYLEQALKAQGIIQMLASITASNIASLKFHEKRNFVEIARLEKLGFKMGEWHDEVLMRKQINPYKNF</sequence>
<dbReference type="InterPro" id="IPR016181">
    <property type="entry name" value="Acyl_CoA_acyltransferase"/>
</dbReference>